<evidence type="ECO:0000313" key="1">
    <source>
        <dbReference type="EMBL" id="MBT1695334.1"/>
    </source>
</evidence>
<proteinExistence type="predicted"/>
<dbReference type="InterPro" id="IPR015943">
    <property type="entry name" value="WD40/YVTN_repeat-like_dom_sf"/>
</dbReference>
<evidence type="ECO:0008006" key="3">
    <source>
        <dbReference type="Google" id="ProtNLM"/>
    </source>
</evidence>
<reference evidence="1 2" key="1">
    <citation type="submission" date="2021-05" db="EMBL/GenBank/DDBJ databases">
        <title>A Polyphasic approach of four new species of the genus Ohtaekwangia: Ohtaekwangia histidinii sp. nov., Ohtaekwangia cretensis sp. nov., Ohtaekwangia indiensis sp. nov., Ohtaekwangia reichenbachii sp. nov. from diverse environment.</title>
        <authorList>
            <person name="Octaviana S."/>
        </authorList>
    </citation>
    <scope>NUCLEOTIDE SEQUENCE [LARGE SCALE GENOMIC DNA]</scope>
    <source>
        <strain evidence="1 2">PWU4</strain>
    </source>
</reference>
<protein>
    <recommendedName>
        <fullName evidence="3">LVIVD repeat-containing protein</fullName>
    </recommendedName>
</protein>
<comment type="caution">
    <text evidence="1">The sequence shown here is derived from an EMBL/GenBank/DDBJ whole genome shotgun (WGS) entry which is preliminary data.</text>
</comment>
<dbReference type="InterPro" id="IPR011047">
    <property type="entry name" value="Quinoprotein_ADH-like_sf"/>
</dbReference>
<dbReference type="RefSeq" id="WP_254158875.1">
    <property type="nucleotide sequence ID" value="NZ_JAHESF010000001.1"/>
</dbReference>
<name>A0AAP2GGV4_9BACT</name>
<evidence type="ECO:0000313" key="2">
    <source>
        <dbReference type="Proteomes" id="UP001319200"/>
    </source>
</evidence>
<dbReference type="Gene3D" id="2.130.10.10">
    <property type="entry name" value="YVTN repeat-like/Quinoprotein amine dehydrogenase"/>
    <property type="match status" value="1"/>
</dbReference>
<dbReference type="EMBL" id="JAHESF010000001">
    <property type="protein sequence ID" value="MBT1695334.1"/>
    <property type="molecule type" value="Genomic_DNA"/>
</dbReference>
<dbReference type="SUPFAM" id="SSF50998">
    <property type="entry name" value="Quinoprotein alcohol dehydrogenase-like"/>
    <property type="match status" value="1"/>
</dbReference>
<keyword evidence="2" id="KW-1185">Reference proteome</keyword>
<dbReference type="Proteomes" id="UP001319200">
    <property type="component" value="Unassembled WGS sequence"/>
</dbReference>
<organism evidence="1 2">
    <name type="scientific">Chryseosolibacter histidini</name>
    <dbReference type="NCBI Taxonomy" id="2782349"/>
    <lineage>
        <taxon>Bacteria</taxon>
        <taxon>Pseudomonadati</taxon>
        <taxon>Bacteroidota</taxon>
        <taxon>Cytophagia</taxon>
        <taxon>Cytophagales</taxon>
        <taxon>Chryseotaleaceae</taxon>
        <taxon>Chryseosolibacter</taxon>
    </lineage>
</organism>
<accession>A0AAP2GGV4</accession>
<sequence>MAAVLVFSCEREGEVDQKRVIINNSSFEDRINYNVDSTITVGTLTGGRTKAALSLKLRAEVLPPVYNGITLRASHIYVDKDYAYVVYNLEGESYLGGVEIFNISDIRHPFIDSQAIFINTDVSSVCYDDNVVYLAEATGDAGFDAPAVLEALQIENGRLTTKSRRVGLTSYAATDVSVSKDYIAVTSGSAGGLSVLNRKTLERTAFVGLDDARAVAFENSGGMITLQGTPARVSMFDAAGSLQNSFEFKGANIPESKSMLALHGNAVFVAAGDGGAYCINKSTGVVNFNIPVPQDEDLDPHESVCNSVAVFGDVLYMAYGEAGLYAAKIDGESEKFSDLSPIRFSGNSSVNHVAARNKTIFLATGTGGLKIVELE</sequence>
<dbReference type="AlphaFoldDB" id="A0AAP2GGV4"/>
<gene>
    <name evidence="1" type="ORF">KK083_00510</name>
</gene>